<evidence type="ECO:0000256" key="9">
    <source>
        <dbReference type="ARBA" id="ARBA00048721"/>
    </source>
</evidence>
<keyword evidence="5 10" id="KW-0548">Nucleotidyltransferase</keyword>
<dbReference type="GO" id="GO:0005524">
    <property type="term" value="F:ATP binding"/>
    <property type="evidence" value="ECO:0007669"/>
    <property type="project" value="UniProtKB-KW"/>
</dbReference>
<feature type="domain" description="Cytidyltransferase-like" evidence="11">
    <location>
        <begin position="33"/>
        <end position="199"/>
    </location>
</feature>
<dbReference type="GO" id="GO:0004515">
    <property type="term" value="F:nicotinate-nucleotide adenylyltransferase activity"/>
    <property type="evidence" value="ECO:0007669"/>
    <property type="project" value="UniProtKB-UniRule"/>
</dbReference>
<evidence type="ECO:0000256" key="3">
    <source>
        <dbReference type="ARBA" id="ARBA00022642"/>
    </source>
</evidence>
<dbReference type="PANTHER" id="PTHR39321:SF3">
    <property type="entry name" value="PHOSPHOPANTETHEINE ADENYLYLTRANSFERASE"/>
    <property type="match status" value="1"/>
</dbReference>
<accession>A0A9E6ZEG2</accession>
<evidence type="ECO:0000256" key="10">
    <source>
        <dbReference type="HAMAP-Rule" id="MF_00244"/>
    </source>
</evidence>
<evidence type="ECO:0000259" key="11">
    <source>
        <dbReference type="Pfam" id="PF01467"/>
    </source>
</evidence>
<dbReference type="KEGG" id="aaco:K1I37_14710"/>
<protein>
    <recommendedName>
        <fullName evidence="10">Probable nicotinate-nucleotide adenylyltransferase</fullName>
        <ecNumber evidence="10">2.7.7.18</ecNumber>
    </recommendedName>
    <alternativeName>
        <fullName evidence="10">Deamido-NAD(+) diphosphorylase</fullName>
    </alternativeName>
    <alternativeName>
        <fullName evidence="10">Deamido-NAD(+) pyrophosphorylase</fullName>
    </alternativeName>
    <alternativeName>
        <fullName evidence="10">Nicotinate mononucleotide adenylyltransferase</fullName>
        <shortName evidence="10">NaMN adenylyltransferase</shortName>
    </alternativeName>
</protein>
<reference evidence="13" key="1">
    <citation type="journal article" date="2022" name="G3 (Bethesda)">
        <title>Unveiling the complete genome sequence of Alicyclobacillus acidoterrestris DSM 3922T, a taint-producing strain.</title>
        <authorList>
            <person name="Leonardo I.C."/>
            <person name="Barreto Crespo M.T."/>
            <person name="Gaspar F.B."/>
        </authorList>
    </citation>
    <scope>NUCLEOTIDE SEQUENCE [LARGE SCALE GENOMIC DNA]</scope>
    <source>
        <strain evidence="13">DSM 3922</strain>
    </source>
</reference>
<dbReference type="SUPFAM" id="SSF52374">
    <property type="entry name" value="Nucleotidylyl transferase"/>
    <property type="match status" value="1"/>
</dbReference>
<keyword evidence="7 10" id="KW-0067">ATP-binding</keyword>
<comment type="pathway">
    <text evidence="2 10">Cofactor biosynthesis; NAD(+) biosynthesis; deamido-NAD(+) from nicotinate D-ribonucleotide: step 1/1.</text>
</comment>
<keyword evidence="6 10" id="KW-0547">Nucleotide-binding</keyword>
<evidence type="ECO:0000256" key="7">
    <source>
        <dbReference type="ARBA" id="ARBA00022840"/>
    </source>
</evidence>
<evidence type="ECO:0000313" key="13">
    <source>
        <dbReference type="Proteomes" id="UP000829401"/>
    </source>
</evidence>
<dbReference type="InterPro" id="IPR014729">
    <property type="entry name" value="Rossmann-like_a/b/a_fold"/>
</dbReference>
<dbReference type="HAMAP" id="MF_00244">
    <property type="entry name" value="NaMN_adenylyltr"/>
    <property type="match status" value="1"/>
</dbReference>
<keyword evidence="8 10" id="KW-0520">NAD</keyword>
<dbReference type="Proteomes" id="UP000829401">
    <property type="component" value="Chromosome"/>
</dbReference>
<dbReference type="EMBL" id="CP080467">
    <property type="protein sequence ID" value="UNO47925.1"/>
    <property type="molecule type" value="Genomic_DNA"/>
</dbReference>
<keyword evidence="4 10" id="KW-0808">Transferase</keyword>
<dbReference type="NCBIfam" id="TIGR00482">
    <property type="entry name" value="nicotinate (nicotinamide) nucleotide adenylyltransferase"/>
    <property type="match status" value="1"/>
</dbReference>
<dbReference type="Pfam" id="PF01467">
    <property type="entry name" value="CTP_transf_like"/>
    <property type="match status" value="1"/>
</dbReference>
<name>A0A9E6ZEG2_ALIAG</name>
<comment type="catalytic activity">
    <reaction evidence="9 10">
        <text>nicotinate beta-D-ribonucleotide + ATP + H(+) = deamido-NAD(+) + diphosphate</text>
        <dbReference type="Rhea" id="RHEA:22860"/>
        <dbReference type="ChEBI" id="CHEBI:15378"/>
        <dbReference type="ChEBI" id="CHEBI:30616"/>
        <dbReference type="ChEBI" id="CHEBI:33019"/>
        <dbReference type="ChEBI" id="CHEBI:57502"/>
        <dbReference type="ChEBI" id="CHEBI:58437"/>
        <dbReference type="EC" id="2.7.7.18"/>
    </reaction>
</comment>
<evidence type="ECO:0000256" key="4">
    <source>
        <dbReference type="ARBA" id="ARBA00022679"/>
    </source>
</evidence>
<organism evidence="12 13">
    <name type="scientific">Alicyclobacillus acidoterrestris (strain ATCC 49025 / DSM 3922 / CIP 106132 / NCIMB 13137 / GD3B)</name>
    <dbReference type="NCBI Taxonomy" id="1356854"/>
    <lineage>
        <taxon>Bacteria</taxon>
        <taxon>Bacillati</taxon>
        <taxon>Bacillota</taxon>
        <taxon>Bacilli</taxon>
        <taxon>Bacillales</taxon>
        <taxon>Alicyclobacillaceae</taxon>
        <taxon>Alicyclobacillus</taxon>
    </lineage>
</organism>
<dbReference type="Gene3D" id="3.40.50.620">
    <property type="entry name" value="HUPs"/>
    <property type="match status" value="1"/>
</dbReference>
<keyword evidence="3 10" id="KW-0662">Pyridine nucleotide biosynthesis</keyword>
<dbReference type="CDD" id="cd02165">
    <property type="entry name" value="NMNAT"/>
    <property type="match status" value="1"/>
</dbReference>
<evidence type="ECO:0000256" key="2">
    <source>
        <dbReference type="ARBA" id="ARBA00005019"/>
    </source>
</evidence>
<comment type="similarity">
    <text evidence="10">Belongs to the NadD family.</text>
</comment>
<evidence type="ECO:0000256" key="8">
    <source>
        <dbReference type="ARBA" id="ARBA00023027"/>
    </source>
</evidence>
<dbReference type="PANTHER" id="PTHR39321">
    <property type="entry name" value="NICOTINATE-NUCLEOTIDE ADENYLYLTRANSFERASE-RELATED"/>
    <property type="match status" value="1"/>
</dbReference>
<dbReference type="InterPro" id="IPR005248">
    <property type="entry name" value="NadD/NMNAT"/>
</dbReference>
<sequence>MSEVAGVCYTVDSGTTFQRPGDLPDTSAKRVLLFGGTFDPPHIGHLAMAQLAWEQTGVDEVWFLPAPSPPHKAEIGDDTFSWRLRMVEALIDGRPGLRAVPIEMYLPRPSFSVDTVRACQTWYTETQFSFLLGTDSLAQLPTWHGAQELVKRIAFYVAGRSGYPFAAALATVQSDLADVRATPIEMPLLDVSSTWLRERLANGLDVFGLVPPRVLDVWNAGP</sequence>
<evidence type="ECO:0000256" key="1">
    <source>
        <dbReference type="ARBA" id="ARBA00002324"/>
    </source>
</evidence>
<dbReference type="AlphaFoldDB" id="A0A9E6ZEG2"/>
<dbReference type="RefSeq" id="WP_031218948.1">
    <property type="nucleotide sequence ID" value="NZ_AURB01000149.1"/>
</dbReference>
<evidence type="ECO:0000256" key="5">
    <source>
        <dbReference type="ARBA" id="ARBA00022695"/>
    </source>
</evidence>
<gene>
    <name evidence="10 12" type="primary">nadD</name>
    <name evidence="12" type="ORF">K1I37_14710</name>
</gene>
<keyword evidence="13" id="KW-1185">Reference proteome</keyword>
<comment type="function">
    <text evidence="1 10">Catalyzes the reversible adenylation of nicotinate mononucleotide (NaMN) to nicotinic acid adenine dinucleotide (NaAD).</text>
</comment>
<dbReference type="EC" id="2.7.7.18" evidence="10"/>
<dbReference type="GO" id="GO:0009435">
    <property type="term" value="P:NAD+ biosynthetic process"/>
    <property type="evidence" value="ECO:0007669"/>
    <property type="project" value="UniProtKB-UniRule"/>
</dbReference>
<proteinExistence type="inferred from homology"/>
<evidence type="ECO:0000313" key="12">
    <source>
        <dbReference type="EMBL" id="UNO47925.1"/>
    </source>
</evidence>
<dbReference type="OrthoDB" id="5295945at2"/>
<evidence type="ECO:0000256" key="6">
    <source>
        <dbReference type="ARBA" id="ARBA00022741"/>
    </source>
</evidence>
<dbReference type="InterPro" id="IPR004821">
    <property type="entry name" value="Cyt_trans-like"/>
</dbReference>